<feature type="compositionally biased region" description="Polar residues" evidence="2">
    <location>
        <begin position="459"/>
        <end position="468"/>
    </location>
</feature>
<proteinExistence type="predicted"/>
<keyword evidence="1" id="KW-0238">DNA-binding</keyword>
<dbReference type="PROSITE" id="PS51253">
    <property type="entry name" value="HTH_CENPB"/>
    <property type="match status" value="1"/>
</dbReference>
<dbReference type="STRING" id="1108050.A0A0B7FG19"/>
<dbReference type="InterPro" id="IPR004875">
    <property type="entry name" value="DDE_SF_endonuclease_dom"/>
</dbReference>
<dbReference type="SUPFAM" id="SSF46689">
    <property type="entry name" value="Homeodomain-like"/>
    <property type="match status" value="1"/>
</dbReference>
<accession>A0A0B7FG19</accession>
<feature type="domain" description="HTH CENPB-type" evidence="3">
    <location>
        <begin position="83"/>
        <end position="157"/>
    </location>
</feature>
<dbReference type="InterPro" id="IPR050863">
    <property type="entry name" value="CenT-Element_Derived"/>
</dbReference>
<dbReference type="Pfam" id="PF03184">
    <property type="entry name" value="DDE_1"/>
    <property type="match status" value="1"/>
</dbReference>
<keyword evidence="5" id="KW-1185">Reference proteome</keyword>
<dbReference type="Proteomes" id="UP000059188">
    <property type="component" value="Unassembled WGS sequence"/>
</dbReference>
<evidence type="ECO:0000313" key="5">
    <source>
        <dbReference type="Proteomes" id="UP000059188"/>
    </source>
</evidence>
<dbReference type="PANTHER" id="PTHR19303:SF73">
    <property type="entry name" value="PROTEIN PDC2"/>
    <property type="match status" value="1"/>
</dbReference>
<evidence type="ECO:0000256" key="2">
    <source>
        <dbReference type="SAM" id="MobiDB-lite"/>
    </source>
</evidence>
<dbReference type="GO" id="GO:0005634">
    <property type="term" value="C:nucleus"/>
    <property type="evidence" value="ECO:0007669"/>
    <property type="project" value="TreeGrafter"/>
</dbReference>
<protein>
    <submittedName>
        <fullName evidence="4">Tigger transposable element-derived protein 6</fullName>
    </submittedName>
</protein>
<dbReference type="PANTHER" id="PTHR19303">
    <property type="entry name" value="TRANSPOSON"/>
    <property type="match status" value="1"/>
</dbReference>
<dbReference type="AlphaFoldDB" id="A0A0B7FG19"/>
<dbReference type="Gene3D" id="1.10.10.60">
    <property type="entry name" value="Homeodomain-like"/>
    <property type="match status" value="1"/>
</dbReference>
<evidence type="ECO:0000256" key="1">
    <source>
        <dbReference type="ARBA" id="ARBA00023125"/>
    </source>
</evidence>
<dbReference type="InterPro" id="IPR006600">
    <property type="entry name" value="HTH_CenpB_DNA-bd_dom"/>
</dbReference>
<feature type="region of interest" description="Disordered" evidence="2">
    <location>
        <begin position="446"/>
        <end position="468"/>
    </location>
</feature>
<dbReference type="SMART" id="SM00674">
    <property type="entry name" value="CENPB"/>
    <property type="match status" value="1"/>
</dbReference>
<evidence type="ECO:0000313" key="4">
    <source>
        <dbReference type="EMBL" id="CEL56976.1"/>
    </source>
</evidence>
<gene>
    <name evidence="4" type="ORF">RSOLAG1IB_08228</name>
</gene>
<dbReference type="EMBL" id="LN679126">
    <property type="protein sequence ID" value="CEL56976.1"/>
    <property type="molecule type" value="Genomic_DNA"/>
</dbReference>
<sequence>MPKANLPRNKAIQVYKRQNLTYEQKIEVINFYWKTNKLLNLVQMVEHLQEKGFRTIHPTTISRYVKDEASIRERAASSLDASSRKHCRQVKFPEIDSALRAWLVDMVTRHRRISDYHICERARELCQAAGISEQDTLDFSRGWLARFKKRHGLKRIRFHGERASAPIENIAPEQARLQSIIAGYEPRNVLNVDETGHYWRIPPKSGIGDYDRGGLKDDKARLTYAFCVNLDGSEKRKPLVIGNAAKPHCFNGRTPAECGYDYYNNDTAWMRGDIWQKFLADLNKDMYRQGRHVLLICDNCRAHTHDNKNYSNLRIEFLAPNLTAYIQPLDAGVIASFKAHYWREFIKLAIRRDDAGITNIYKINQWQAMELANIAWDAVSSKTIANCWKHTGICPVSRLADSQYTPPEPEDPETVRKDLLHSIGLDSDRMRIDVHPDVYRMINALSQDPPTEEPLSDEQLLQSTRPHI</sequence>
<dbReference type="InterPro" id="IPR009057">
    <property type="entry name" value="Homeodomain-like_sf"/>
</dbReference>
<dbReference type="GO" id="GO:0003677">
    <property type="term" value="F:DNA binding"/>
    <property type="evidence" value="ECO:0007669"/>
    <property type="project" value="UniProtKB-KW"/>
</dbReference>
<dbReference type="Pfam" id="PF03221">
    <property type="entry name" value="HTH_Tnp_Tc5"/>
    <property type="match status" value="1"/>
</dbReference>
<name>A0A0B7FG19_THACB</name>
<dbReference type="OrthoDB" id="162969at2759"/>
<organism evidence="4 5">
    <name type="scientific">Thanatephorus cucumeris (strain AG1-IB / isolate 7/3/14)</name>
    <name type="common">Lettuce bottom rot fungus</name>
    <name type="synonym">Rhizoctonia solani</name>
    <dbReference type="NCBI Taxonomy" id="1108050"/>
    <lineage>
        <taxon>Eukaryota</taxon>
        <taxon>Fungi</taxon>
        <taxon>Dikarya</taxon>
        <taxon>Basidiomycota</taxon>
        <taxon>Agaricomycotina</taxon>
        <taxon>Agaricomycetes</taxon>
        <taxon>Cantharellales</taxon>
        <taxon>Ceratobasidiaceae</taxon>
        <taxon>Rhizoctonia</taxon>
        <taxon>Rhizoctonia solani AG-1</taxon>
    </lineage>
</organism>
<reference evidence="4 5" key="1">
    <citation type="submission" date="2014-11" db="EMBL/GenBank/DDBJ databases">
        <authorList>
            <person name="Wibberg Daniel"/>
        </authorList>
    </citation>
    <scope>NUCLEOTIDE SEQUENCE [LARGE SCALE GENOMIC DNA]</scope>
    <source>
        <strain evidence="4">Rhizoctonia solani AG1-IB 7/3/14</strain>
    </source>
</reference>
<evidence type="ECO:0000259" key="3">
    <source>
        <dbReference type="PROSITE" id="PS51253"/>
    </source>
</evidence>